<gene>
    <name evidence="5" type="ORF">FTOL_07241</name>
</gene>
<evidence type="ECO:0000313" key="6">
    <source>
        <dbReference type="Proteomes" id="UP001187734"/>
    </source>
</evidence>
<dbReference type="PANTHER" id="PTHR24346:SF30">
    <property type="entry name" value="MATERNAL EMBRYONIC LEUCINE ZIPPER KINASE"/>
    <property type="match status" value="1"/>
</dbReference>
<protein>
    <recommendedName>
        <fullName evidence="4">Protein kinase domain-containing protein</fullName>
    </recommendedName>
</protein>
<feature type="domain" description="Protein kinase" evidence="4">
    <location>
        <begin position="88"/>
        <end position="348"/>
    </location>
</feature>
<keyword evidence="3" id="KW-0732">Signal</keyword>
<dbReference type="SUPFAM" id="SSF56112">
    <property type="entry name" value="Protein kinase-like (PK-like)"/>
    <property type="match status" value="1"/>
</dbReference>
<dbReference type="GO" id="GO:0035556">
    <property type="term" value="P:intracellular signal transduction"/>
    <property type="evidence" value="ECO:0007669"/>
    <property type="project" value="TreeGrafter"/>
</dbReference>
<keyword evidence="6" id="KW-1185">Reference proteome</keyword>
<organism evidence="5 6">
    <name type="scientific">Fusarium torulosum</name>
    <dbReference type="NCBI Taxonomy" id="33205"/>
    <lineage>
        <taxon>Eukaryota</taxon>
        <taxon>Fungi</taxon>
        <taxon>Dikarya</taxon>
        <taxon>Ascomycota</taxon>
        <taxon>Pezizomycotina</taxon>
        <taxon>Sordariomycetes</taxon>
        <taxon>Hypocreomycetidae</taxon>
        <taxon>Hypocreales</taxon>
        <taxon>Nectriaceae</taxon>
        <taxon>Fusarium</taxon>
    </lineage>
</organism>
<comment type="caution">
    <text evidence="5">The sequence shown here is derived from an EMBL/GenBank/DDBJ whole genome shotgun (WGS) entry which is preliminary data.</text>
</comment>
<dbReference type="Gene3D" id="1.10.510.10">
    <property type="entry name" value="Transferase(Phosphotransferase) domain 1"/>
    <property type="match status" value="1"/>
</dbReference>
<dbReference type="PROSITE" id="PS50011">
    <property type="entry name" value="PROTEIN_KINASE_DOM"/>
    <property type="match status" value="1"/>
</dbReference>
<proteinExistence type="predicted"/>
<dbReference type="InterPro" id="IPR011009">
    <property type="entry name" value="Kinase-like_dom_sf"/>
</dbReference>
<accession>A0AAE8SJ73</accession>
<dbReference type="GO" id="GO:0005737">
    <property type="term" value="C:cytoplasm"/>
    <property type="evidence" value="ECO:0007669"/>
    <property type="project" value="TreeGrafter"/>
</dbReference>
<name>A0AAE8SJ73_9HYPO</name>
<dbReference type="Pfam" id="PF00069">
    <property type="entry name" value="Pkinase"/>
    <property type="match status" value="1"/>
</dbReference>
<sequence length="352" mass="38457">MFTSRFPIALVALLSFIATSSVNAYSGSGEGGFPDFITQWPLFQRWQSMTDSIPEFDVPGLDDVSVGDYVLGEKKLTWMCYTLQAEATPLVPTTGSVVIEKATLSYNEDGEDKTDTVVSKRSYSDMRAVLYGAKLQKSLNHPNILPIHHFVVGKTARRTYGFALMPYVAAGSLENNYASYADQGAINGAFKQMLSAVAAVSSAGIIHRDLKPENFLKDGDDLKLMDFDQSRDVGTTAQMDVGTPSYTAPEIISGVDYSTKADTFSLGMSYLVMSVSDLRNSDTRFQLWKDLIEPSPGSFYPTASKIEEILKDRNYAVFGGNDGLLQVIAKSLCKAEERYTPGEFEAAFGGAV</sequence>
<evidence type="ECO:0000256" key="3">
    <source>
        <dbReference type="SAM" id="SignalP"/>
    </source>
</evidence>
<dbReference type="EMBL" id="ONZP01000244">
    <property type="protein sequence ID" value="SPJ78850.1"/>
    <property type="molecule type" value="Genomic_DNA"/>
</dbReference>
<evidence type="ECO:0000256" key="1">
    <source>
        <dbReference type="ARBA" id="ARBA00022741"/>
    </source>
</evidence>
<dbReference type="GO" id="GO:0005524">
    <property type="term" value="F:ATP binding"/>
    <property type="evidence" value="ECO:0007669"/>
    <property type="project" value="UniProtKB-KW"/>
</dbReference>
<dbReference type="GO" id="GO:0004674">
    <property type="term" value="F:protein serine/threonine kinase activity"/>
    <property type="evidence" value="ECO:0007669"/>
    <property type="project" value="TreeGrafter"/>
</dbReference>
<dbReference type="SMART" id="SM00220">
    <property type="entry name" value="S_TKc"/>
    <property type="match status" value="1"/>
</dbReference>
<evidence type="ECO:0000259" key="4">
    <source>
        <dbReference type="PROSITE" id="PS50011"/>
    </source>
</evidence>
<feature type="chain" id="PRO_5042132046" description="Protein kinase domain-containing protein" evidence="3">
    <location>
        <begin position="25"/>
        <end position="352"/>
    </location>
</feature>
<evidence type="ECO:0000256" key="2">
    <source>
        <dbReference type="ARBA" id="ARBA00022840"/>
    </source>
</evidence>
<reference evidence="5" key="1">
    <citation type="submission" date="2018-03" db="EMBL/GenBank/DDBJ databases">
        <authorList>
            <person name="Guldener U."/>
        </authorList>
    </citation>
    <scope>NUCLEOTIDE SEQUENCE</scope>
</reference>
<feature type="signal peptide" evidence="3">
    <location>
        <begin position="1"/>
        <end position="24"/>
    </location>
</feature>
<evidence type="ECO:0000313" key="5">
    <source>
        <dbReference type="EMBL" id="SPJ78850.1"/>
    </source>
</evidence>
<dbReference type="AlphaFoldDB" id="A0AAE8SJ73"/>
<dbReference type="Proteomes" id="UP001187734">
    <property type="component" value="Unassembled WGS sequence"/>
</dbReference>
<keyword evidence="2" id="KW-0067">ATP-binding</keyword>
<dbReference type="InterPro" id="IPR000719">
    <property type="entry name" value="Prot_kinase_dom"/>
</dbReference>
<keyword evidence="1" id="KW-0547">Nucleotide-binding</keyword>
<dbReference type="PANTHER" id="PTHR24346">
    <property type="entry name" value="MAP/MICROTUBULE AFFINITY-REGULATING KINASE"/>
    <property type="match status" value="1"/>
</dbReference>